<reference evidence="6 7" key="1">
    <citation type="submission" date="2017-08" db="EMBL/GenBank/DDBJ databases">
        <title>Complete Genome Sequence of Bacillus kochii Oregon-R-modENCODE STRAIN BDGP4, isolated from Drosophila melanogaster gut.</title>
        <authorList>
            <person name="Wan K.H."/>
            <person name="Yu C."/>
            <person name="Park S."/>
            <person name="Hammonds A.S."/>
            <person name="Booth B.W."/>
            <person name="Celniker S.E."/>
        </authorList>
    </citation>
    <scope>NUCLEOTIDE SEQUENCE [LARGE SCALE GENOMIC DNA]</scope>
    <source>
        <strain evidence="6 7">BDGP4</strain>
    </source>
</reference>
<gene>
    <name evidence="6" type="ORF">CKF48_21720</name>
</gene>
<keyword evidence="4 5" id="KW-0472">Membrane</keyword>
<keyword evidence="3 5" id="KW-1133">Transmembrane helix</keyword>
<dbReference type="KEGG" id="bko:CKF48_21720"/>
<evidence type="ECO:0000256" key="1">
    <source>
        <dbReference type="ARBA" id="ARBA00004141"/>
    </source>
</evidence>
<name>A0A248TN92_9BACI</name>
<sequence>MIHSLNPTIKAITVILPAILLSFSFDIITPAIMFIYILILTFFFSKLNIKKWLFYFIPMSFFALGLAWMTMLYTDDKYATGPIFFSFFSFDIRMGSIIVSMSLALRSLCFIGLSLLFAFTTDPTKFMLSLMQQVRLSPKLTYGILAGYRFVPTFKHELDLLKKAHRVRGLGRAKGWRNRVEHTRQYFIPLLAGAIRKAERVAIAMESKGFTGSKDRTYYTVMKIKATDYLFFIIMLIILIIAYYVSYRLGTLNIFGHRIMP</sequence>
<feature type="transmembrane region" description="Helical" evidence="5">
    <location>
        <begin position="52"/>
        <end position="74"/>
    </location>
</feature>
<dbReference type="GO" id="GO:0043190">
    <property type="term" value="C:ATP-binding cassette (ABC) transporter complex"/>
    <property type="evidence" value="ECO:0007669"/>
    <property type="project" value="TreeGrafter"/>
</dbReference>
<dbReference type="CDD" id="cd16914">
    <property type="entry name" value="EcfT"/>
    <property type="match status" value="1"/>
</dbReference>
<keyword evidence="2 5" id="KW-0812">Transmembrane</keyword>
<feature type="transmembrane region" description="Helical" evidence="5">
    <location>
        <begin position="226"/>
        <end position="245"/>
    </location>
</feature>
<evidence type="ECO:0000256" key="2">
    <source>
        <dbReference type="ARBA" id="ARBA00022692"/>
    </source>
</evidence>
<dbReference type="Proteomes" id="UP000215137">
    <property type="component" value="Chromosome"/>
</dbReference>
<dbReference type="PANTHER" id="PTHR43723">
    <property type="entry name" value="COBALT TRANSPORT PROTEIN CBIQ"/>
    <property type="match status" value="1"/>
</dbReference>
<dbReference type="GO" id="GO:0006824">
    <property type="term" value="P:cobalt ion transport"/>
    <property type="evidence" value="ECO:0007669"/>
    <property type="project" value="TreeGrafter"/>
</dbReference>
<feature type="transmembrane region" description="Helical" evidence="5">
    <location>
        <begin position="94"/>
        <end position="119"/>
    </location>
</feature>
<feature type="transmembrane region" description="Helical" evidence="5">
    <location>
        <begin position="12"/>
        <end position="40"/>
    </location>
</feature>
<evidence type="ECO:0000313" key="6">
    <source>
        <dbReference type="EMBL" id="ASV69693.1"/>
    </source>
</evidence>
<dbReference type="AlphaFoldDB" id="A0A248TN92"/>
<dbReference type="OrthoDB" id="92887at2"/>
<accession>A0A248TN92</accession>
<evidence type="ECO:0008006" key="8">
    <source>
        <dbReference type="Google" id="ProtNLM"/>
    </source>
</evidence>
<protein>
    <recommendedName>
        <fullName evidence="8">Thiamine permease</fullName>
    </recommendedName>
</protein>
<evidence type="ECO:0000256" key="4">
    <source>
        <dbReference type="ARBA" id="ARBA00023136"/>
    </source>
</evidence>
<dbReference type="RefSeq" id="WP_095373257.1">
    <property type="nucleotide sequence ID" value="NZ_CP022983.1"/>
</dbReference>
<organism evidence="6 7">
    <name type="scientific">Cytobacillus kochii</name>
    <dbReference type="NCBI Taxonomy" id="859143"/>
    <lineage>
        <taxon>Bacteria</taxon>
        <taxon>Bacillati</taxon>
        <taxon>Bacillota</taxon>
        <taxon>Bacilli</taxon>
        <taxon>Bacillales</taxon>
        <taxon>Bacillaceae</taxon>
        <taxon>Cytobacillus</taxon>
    </lineage>
</organism>
<evidence type="ECO:0000256" key="3">
    <source>
        <dbReference type="ARBA" id="ARBA00022989"/>
    </source>
</evidence>
<evidence type="ECO:0000256" key="5">
    <source>
        <dbReference type="SAM" id="Phobius"/>
    </source>
</evidence>
<evidence type="ECO:0000313" key="7">
    <source>
        <dbReference type="Proteomes" id="UP000215137"/>
    </source>
</evidence>
<dbReference type="Pfam" id="PF02361">
    <property type="entry name" value="CbiQ"/>
    <property type="match status" value="1"/>
</dbReference>
<dbReference type="EMBL" id="CP022983">
    <property type="protein sequence ID" value="ASV69693.1"/>
    <property type="molecule type" value="Genomic_DNA"/>
</dbReference>
<keyword evidence="7" id="KW-1185">Reference proteome</keyword>
<dbReference type="PANTHER" id="PTHR43723:SF1">
    <property type="entry name" value="COBALT TRANSPORT PROTEIN CBIQ"/>
    <property type="match status" value="1"/>
</dbReference>
<proteinExistence type="predicted"/>
<comment type="subcellular location">
    <subcellularLocation>
        <location evidence="1">Membrane</location>
        <topology evidence="1">Multi-pass membrane protein</topology>
    </subcellularLocation>
</comment>
<dbReference type="InterPro" id="IPR003339">
    <property type="entry name" value="ABC/ECF_trnsptr_transmembrane"/>
</dbReference>
<dbReference type="InterPro" id="IPR052770">
    <property type="entry name" value="Cobalt_transport_CbiQ"/>
</dbReference>